<dbReference type="InterPro" id="IPR029039">
    <property type="entry name" value="Flavoprotein-like_sf"/>
</dbReference>
<dbReference type="STRING" id="691883.A0A058ZBS5"/>
<evidence type="ECO:0000313" key="2">
    <source>
        <dbReference type="EMBL" id="KCV71381.1"/>
    </source>
</evidence>
<accession>A0A058ZBS5</accession>
<dbReference type="RefSeq" id="XP_009494504.1">
    <property type="nucleotide sequence ID" value="XM_009496229.1"/>
</dbReference>
<dbReference type="Gene3D" id="3.40.50.360">
    <property type="match status" value="1"/>
</dbReference>
<dbReference type="SUPFAM" id="SSF52218">
    <property type="entry name" value="Flavoproteins"/>
    <property type="match status" value="1"/>
</dbReference>
<reference evidence="2" key="1">
    <citation type="submission" date="2013-04" db="EMBL/GenBank/DDBJ databases">
        <title>The Genome Sequence of Fonticula alba ATCC 38817.</title>
        <authorList>
            <consortium name="The Broad Institute Genomics Platform"/>
            <person name="Russ C."/>
            <person name="Cuomo C."/>
            <person name="Burger G."/>
            <person name="Gray M.W."/>
            <person name="Holland P.W.H."/>
            <person name="King N."/>
            <person name="Lang F.B.F."/>
            <person name="Roger A.J."/>
            <person name="Ruiz-Trillo I."/>
            <person name="Brown M."/>
            <person name="Walker B."/>
            <person name="Young S."/>
            <person name="Zeng Q."/>
            <person name="Gargeya S."/>
            <person name="Fitzgerald M."/>
            <person name="Haas B."/>
            <person name="Abouelleil A."/>
            <person name="Allen A.W."/>
            <person name="Alvarado L."/>
            <person name="Arachchi H.M."/>
            <person name="Berlin A.M."/>
            <person name="Chapman S.B."/>
            <person name="Gainer-Dewar J."/>
            <person name="Goldberg J."/>
            <person name="Griggs A."/>
            <person name="Gujja S."/>
            <person name="Hansen M."/>
            <person name="Howarth C."/>
            <person name="Imamovic A."/>
            <person name="Ireland A."/>
            <person name="Larimer J."/>
            <person name="McCowan C."/>
            <person name="Murphy C."/>
            <person name="Pearson M."/>
            <person name="Poon T.W."/>
            <person name="Priest M."/>
            <person name="Roberts A."/>
            <person name="Saif S."/>
            <person name="Shea T."/>
            <person name="Sisk P."/>
            <person name="Sykes S."/>
            <person name="Wortman J."/>
            <person name="Nusbaum C."/>
            <person name="Birren B."/>
        </authorList>
    </citation>
    <scope>NUCLEOTIDE SEQUENCE [LARGE SCALE GENOMIC DNA]</scope>
    <source>
        <strain evidence="2">ATCC 38817</strain>
    </source>
</reference>
<dbReference type="InterPro" id="IPR005025">
    <property type="entry name" value="FMN_Rdtase-like_dom"/>
</dbReference>
<proteinExistence type="predicted"/>
<dbReference type="PANTHER" id="PTHR30543">
    <property type="entry name" value="CHROMATE REDUCTASE"/>
    <property type="match status" value="1"/>
</dbReference>
<sequence length="260" mass="28246">MSSYISPPGLAPSFKMKYTPATWKIHLFFLLLLLSLLCTLLFGPVSTLACPSPATTTTLIMSAPIKVVVFLGSVREGRNGIRLANMILNTLRNRNIDVEFADAADYNLPVFQKYGFQYTAEDLSDTQTSKLAALRNHIREADAFVAVTGEYNANLQPGLLNLIDSFVPDDYAKRPVAIASYSIGPLAGARTHGLSRALFGNLGAFVIPKIVAVPTIHEAISEEGADLTPNKFHETAIGDLITELTWYAEAIAAKRKNDSA</sequence>
<dbReference type="GO" id="GO:0005829">
    <property type="term" value="C:cytosol"/>
    <property type="evidence" value="ECO:0007669"/>
    <property type="project" value="TreeGrafter"/>
</dbReference>
<dbReference type="EMBL" id="KB932203">
    <property type="protein sequence ID" value="KCV71381.1"/>
    <property type="molecule type" value="Genomic_DNA"/>
</dbReference>
<dbReference type="Proteomes" id="UP000030693">
    <property type="component" value="Unassembled WGS sequence"/>
</dbReference>
<gene>
    <name evidence="2" type="ORF">H696_02332</name>
</gene>
<dbReference type="InterPro" id="IPR050712">
    <property type="entry name" value="NAD(P)H-dep_reductase"/>
</dbReference>
<name>A0A058ZBS5_FONAL</name>
<dbReference type="GO" id="GO:0010181">
    <property type="term" value="F:FMN binding"/>
    <property type="evidence" value="ECO:0007669"/>
    <property type="project" value="TreeGrafter"/>
</dbReference>
<evidence type="ECO:0000313" key="3">
    <source>
        <dbReference type="Proteomes" id="UP000030693"/>
    </source>
</evidence>
<dbReference type="OMA" id="EYFWRPS"/>
<feature type="domain" description="NADPH-dependent FMN reductase-like" evidence="1">
    <location>
        <begin position="65"/>
        <end position="217"/>
    </location>
</feature>
<protein>
    <recommendedName>
        <fullName evidence="1">NADPH-dependent FMN reductase-like domain-containing protein</fullName>
    </recommendedName>
</protein>
<organism evidence="2">
    <name type="scientific">Fonticula alba</name>
    <name type="common">Slime mold</name>
    <dbReference type="NCBI Taxonomy" id="691883"/>
    <lineage>
        <taxon>Eukaryota</taxon>
        <taxon>Rotosphaerida</taxon>
        <taxon>Fonticulaceae</taxon>
        <taxon>Fonticula</taxon>
    </lineage>
</organism>
<dbReference type="PANTHER" id="PTHR30543:SF21">
    <property type="entry name" value="NAD(P)H-DEPENDENT FMN REDUCTASE LOT6"/>
    <property type="match status" value="1"/>
</dbReference>
<keyword evidence="3" id="KW-1185">Reference proteome</keyword>
<dbReference type="GeneID" id="20527057"/>
<dbReference type="GO" id="GO:0016491">
    <property type="term" value="F:oxidoreductase activity"/>
    <property type="evidence" value="ECO:0007669"/>
    <property type="project" value="InterPro"/>
</dbReference>
<dbReference type="AlphaFoldDB" id="A0A058ZBS5"/>
<dbReference type="Pfam" id="PF03358">
    <property type="entry name" value="FMN_red"/>
    <property type="match status" value="1"/>
</dbReference>
<dbReference type="eggNOG" id="ENOG502RYD9">
    <property type="taxonomic scope" value="Eukaryota"/>
</dbReference>
<dbReference type="OrthoDB" id="68575at2759"/>
<evidence type="ECO:0000259" key="1">
    <source>
        <dbReference type="Pfam" id="PF03358"/>
    </source>
</evidence>